<name>A0A1I4B6D9_9HYPH</name>
<protein>
    <submittedName>
        <fullName evidence="2">Uncharacterized conserved protein YjiS, DUF1127 family</fullName>
    </submittedName>
</protein>
<feature type="domain" description="YjiS-like" evidence="1">
    <location>
        <begin position="32"/>
        <end position="62"/>
    </location>
</feature>
<evidence type="ECO:0000313" key="3">
    <source>
        <dbReference type="Proteomes" id="UP000323300"/>
    </source>
</evidence>
<gene>
    <name evidence="2" type="ORF">SAMN04488498_109178</name>
</gene>
<dbReference type="Proteomes" id="UP000323300">
    <property type="component" value="Unassembled WGS sequence"/>
</dbReference>
<reference evidence="2 3" key="1">
    <citation type="submission" date="2016-10" db="EMBL/GenBank/DDBJ databases">
        <authorList>
            <person name="Varghese N."/>
            <person name="Submissions S."/>
        </authorList>
    </citation>
    <scope>NUCLEOTIDE SEQUENCE [LARGE SCALE GENOMIC DNA]</scope>
    <source>
        <strain evidence="2 3">DSM 21822</strain>
    </source>
</reference>
<organism evidence="2 3">
    <name type="scientific">Neomesorhizobium albiziae</name>
    <dbReference type="NCBI Taxonomy" id="335020"/>
    <lineage>
        <taxon>Bacteria</taxon>
        <taxon>Pseudomonadati</taxon>
        <taxon>Pseudomonadota</taxon>
        <taxon>Alphaproteobacteria</taxon>
        <taxon>Hyphomicrobiales</taxon>
        <taxon>Phyllobacteriaceae</taxon>
        <taxon>Neomesorhizobium</taxon>
    </lineage>
</organism>
<dbReference type="EMBL" id="FOSL01000009">
    <property type="protein sequence ID" value="SFK63479.1"/>
    <property type="molecule type" value="Genomic_DNA"/>
</dbReference>
<evidence type="ECO:0000313" key="2">
    <source>
        <dbReference type="EMBL" id="SFK63479.1"/>
    </source>
</evidence>
<accession>A0A1I4B6D9</accession>
<keyword evidence="3" id="KW-1185">Reference proteome</keyword>
<dbReference type="Pfam" id="PF06568">
    <property type="entry name" value="YjiS-like"/>
    <property type="match status" value="1"/>
</dbReference>
<dbReference type="OrthoDB" id="7861975at2"/>
<dbReference type="InterPro" id="IPR009506">
    <property type="entry name" value="YjiS-like"/>
</dbReference>
<evidence type="ECO:0000259" key="1">
    <source>
        <dbReference type="Pfam" id="PF06568"/>
    </source>
</evidence>
<dbReference type="AlphaFoldDB" id="A0A1I4B6D9"/>
<dbReference type="RefSeq" id="WP_149761206.1">
    <property type="nucleotide sequence ID" value="NZ_BSPE01000078.1"/>
</dbReference>
<sequence>MTTLDHSTTAIHSATRPALVTRAKNAVSTFYRSWKNRREFYHLGNMSDAELADIGLTRADLHVAVRSPFDFDPTGQLNALAQARAEAGEDAARRVC</sequence>
<proteinExistence type="predicted"/>